<dbReference type="Pfam" id="PF00419">
    <property type="entry name" value="Fimbrial"/>
    <property type="match status" value="1"/>
</dbReference>
<dbReference type="Gene3D" id="2.60.40.1090">
    <property type="entry name" value="Fimbrial-type adhesion domain"/>
    <property type="match status" value="1"/>
</dbReference>
<evidence type="ECO:0000313" key="7">
    <source>
        <dbReference type="EMBL" id="MEO3989993.1"/>
    </source>
</evidence>
<dbReference type="RefSeq" id="WP_347794448.1">
    <property type="nucleotide sequence ID" value="NZ_JAYMYY010000002.1"/>
</dbReference>
<comment type="subcellular location">
    <subcellularLocation>
        <location evidence="1">Fimbrium</location>
    </subcellularLocation>
</comment>
<dbReference type="InterPro" id="IPR036937">
    <property type="entry name" value="Adhesion_dom_fimbrial_sf"/>
</dbReference>
<evidence type="ECO:0000313" key="8">
    <source>
        <dbReference type="Proteomes" id="UP001444146"/>
    </source>
</evidence>
<dbReference type="Proteomes" id="UP001444146">
    <property type="component" value="Unassembled WGS sequence"/>
</dbReference>
<dbReference type="InterPro" id="IPR000259">
    <property type="entry name" value="Adhesion_dom_fimbrial"/>
</dbReference>
<sequence length="182" mass="18545">MKFIIKSTVLALAVASSAAAFADTGDGTVHFTGKIMEDACTIKTKDIAVTLPTVAPGDFGGAAGSVQGTKHFDIELTNCDGSKATKVQARFSGTADAYGSGKVLKNGGDATGVGILVTDPGLTTESDGYSFTDVNNWTSDVAIPAGANGAVNIPFEAHYVSTSATVETGTVDATATFYLQYN</sequence>
<comment type="caution">
    <text evidence="7">The sequence shown here is derived from an EMBL/GenBank/DDBJ whole genome shotgun (WGS) entry which is preliminary data.</text>
</comment>
<dbReference type="PANTHER" id="PTHR33420:SF12">
    <property type="entry name" value="FIMBRIN-LIKE PROTEIN FIMI-RELATED"/>
    <property type="match status" value="1"/>
</dbReference>
<gene>
    <name evidence="7" type="ORF">VSR74_09215</name>
</gene>
<keyword evidence="3 5" id="KW-0732">Signal</keyword>
<feature type="domain" description="Fimbrial-type adhesion" evidence="6">
    <location>
        <begin position="29"/>
        <end position="181"/>
    </location>
</feature>
<name>A0ABV0HHY9_9ENTR</name>
<dbReference type="EMBL" id="JAYMYY010000002">
    <property type="protein sequence ID" value="MEO3989993.1"/>
    <property type="molecule type" value="Genomic_DNA"/>
</dbReference>
<feature type="signal peptide" evidence="5">
    <location>
        <begin position="1"/>
        <end position="22"/>
    </location>
</feature>
<feature type="chain" id="PRO_5046042401" evidence="5">
    <location>
        <begin position="23"/>
        <end position="182"/>
    </location>
</feature>
<evidence type="ECO:0000256" key="1">
    <source>
        <dbReference type="ARBA" id="ARBA00004561"/>
    </source>
</evidence>
<evidence type="ECO:0000256" key="5">
    <source>
        <dbReference type="SAM" id="SignalP"/>
    </source>
</evidence>
<reference evidence="7 8" key="1">
    <citation type="submission" date="2024-01" db="EMBL/GenBank/DDBJ databases">
        <title>Pseudocitrobacter sp. Endophytic strain Cyp-38L.</title>
        <authorList>
            <person name="Amer M.A."/>
            <person name="Hamed S.M."/>
        </authorList>
    </citation>
    <scope>NUCLEOTIDE SEQUENCE [LARGE SCALE GENOMIC DNA]</scope>
    <source>
        <strain evidence="7 8">Cyp38S</strain>
    </source>
</reference>
<comment type="similarity">
    <text evidence="2">Belongs to the fimbrial protein family.</text>
</comment>
<keyword evidence="8" id="KW-1185">Reference proteome</keyword>
<accession>A0ABV0HHY9</accession>
<evidence type="ECO:0000256" key="2">
    <source>
        <dbReference type="ARBA" id="ARBA00006671"/>
    </source>
</evidence>
<dbReference type="InterPro" id="IPR050263">
    <property type="entry name" value="Bact_Fimbrial_Adh_Pro"/>
</dbReference>
<dbReference type="InterPro" id="IPR008966">
    <property type="entry name" value="Adhesion_dom_sf"/>
</dbReference>
<evidence type="ECO:0000256" key="3">
    <source>
        <dbReference type="ARBA" id="ARBA00022729"/>
    </source>
</evidence>
<organism evidence="7 8">
    <name type="scientific">Pseudocitrobacter cyperus</name>
    <dbReference type="NCBI Taxonomy" id="3112843"/>
    <lineage>
        <taxon>Bacteria</taxon>
        <taxon>Pseudomonadati</taxon>
        <taxon>Pseudomonadota</taxon>
        <taxon>Gammaproteobacteria</taxon>
        <taxon>Enterobacterales</taxon>
        <taxon>Enterobacteriaceae</taxon>
        <taxon>Pseudocitrobacter</taxon>
    </lineage>
</organism>
<evidence type="ECO:0000256" key="4">
    <source>
        <dbReference type="ARBA" id="ARBA00023263"/>
    </source>
</evidence>
<proteinExistence type="inferred from homology"/>
<dbReference type="PANTHER" id="PTHR33420">
    <property type="entry name" value="FIMBRIAL SUBUNIT ELFA-RELATED"/>
    <property type="match status" value="1"/>
</dbReference>
<evidence type="ECO:0000259" key="6">
    <source>
        <dbReference type="Pfam" id="PF00419"/>
    </source>
</evidence>
<keyword evidence="4" id="KW-0281">Fimbrium</keyword>
<dbReference type="SUPFAM" id="SSF49401">
    <property type="entry name" value="Bacterial adhesins"/>
    <property type="match status" value="1"/>
</dbReference>
<protein>
    <submittedName>
        <fullName evidence="7">Fimbrial protein</fullName>
    </submittedName>
</protein>